<dbReference type="Gene3D" id="3.30.70.270">
    <property type="match status" value="1"/>
</dbReference>
<dbReference type="GO" id="GO:0052621">
    <property type="term" value="F:diguanylate cyclase activity"/>
    <property type="evidence" value="ECO:0007669"/>
    <property type="project" value="UniProtKB-EC"/>
</dbReference>
<dbReference type="OrthoDB" id="9779586at2"/>
<name>A0A1Y1RV01_9SPIO</name>
<evidence type="ECO:0000256" key="2">
    <source>
        <dbReference type="ARBA" id="ARBA00034247"/>
    </source>
</evidence>
<dbReference type="InterPro" id="IPR043128">
    <property type="entry name" value="Rev_trsase/Diguanyl_cyclase"/>
</dbReference>
<organism evidence="4 5">
    <name type="scientific">Marispirochaeta aestuarii</name>
    <dbReference type="NCBI Taxonomy" id="1963862"/>
    <lineage>
        <taxon>Bacteria</taxon>
        <taxon>Pseudomonadati</taxon>
        <taxon>Spirochaetota</taxon>
        <taxon>Spirochaetia</taxon>
        <taxon>Spirochaetales</taxon>
        <taxon>Spirochaetaceae</taxon>
        <taxon>Marispirochaeta</taxon>
    </lineage>
</organism>
<dbReference type="SUPFAM" id="SSF55073">
    <property type="entry name" value="Nucleotide cyclase"/>
    <property type="match status" value="1"/>
</dbReference>
<dbReference type="Pfam" id="PF00990">
    <property type="entry name" value="GGDEF"/>
    <property type="match status" value="1"/>
</dbReference>
<dbReference type="PANTHER" id="PTHR45138:SF9">
    <property type="entry name" value="DIGUANYLATE CYCLASE DGCM-RELATED"/>
    <property type="match status" value="1"/>
</dbReference>
<gene>
    <name evidence="4" type="ORF">B4O97_15030</name>
</gene>
<evidence type="ECO:0000256" key="1">
    <source>
        <dbReference type="ARBA" id="ARBA00012528"/>
    </source>
</evidence>
<dbReference type="InterPro" id="IPR050469">
    <property type="entry name" value="Diguanylate_Cyclase"/>
</dbReference>
<comment type="catalytic activity">
    <reaction evidence="2">
        <text>2 GTP = 3',3'-c-di-GMP + 2 diphosphate</text>
        <dbReference type="Rhea" id="RHEA:24898"/>
        <dbReference type="ChEBI" id="CHEBI:33019"/>
        <dbReference type="ChEBI" id="CHEBI:37565"/>
        <dbReference type="ChEBI" id="CHEBI:58805"/>
        <dbReference type="EC" id="2.7.7.65"/>
    </reaction>
</comment>
<dbReference type="EMBL" id="MWQY01000018">
    <property type="protein sequence ID" value="ORC32963.1"/>
    <property type="molecule type" value="Genomic_DNA"/>
</dbReference>
<dbReference type="EC" id="2.7.7.65" evidence="1"/>
<evidence type="ECO:0000313" key="4">
    <source>
        <dbReference type="EMBL" id="ORC32963.1"/>
    </source>
</evidence>
<evidence type="ECO:0000313" key="5">
    <source>
        <dbReference type="Proteomes" id="UP000192343"/>
    </source>
</evidence>
<dbReference type="Gene3D" id="3.30.450.40">
    <property type="match status" value="1"/>
</dbReference>
<dbReference type="InterPro" id="IPR029016">
    <property type="entry name" value="GAF-like_dom_sf"/>
</dbReference>
<dbReference type="Proteomes" id="UP000192343">
    <property type="component" value="Unassembled WGS sequence"/>
</dbReference>
<dbReference type="PANTHER" id="PTHR45138">
    <property type="entry name" value="REGULATORY COMPONENTS OF SENSORY TRANSDUCTION SYSTEM"/>
    <property type="match status" value="1"/>
</dbReference>
<dbReference type="SMART" id="SM00267">
    <property type="entry name" value="GGDEF"/>
    <property type="match status" value="1"/>
</dbReference>
<feature type="domain" description="GGDEF" evidence="3">
    <location>
        <begin position="216"/>
        <end position="349"/>
    </location>
</feature>
<dbReference type="CDD" id="cd01949">
    <property type="entry name" value="GGDEF"/>
    <property type="match status" value="1"/>
</dbReference>
<keyword evidence="5" id="KW-1185">Reference proteome</keyword>
<proteinExistence type="predicted"/>
<dbReference type="SUPFAM" id="SSF55781">
    <property type="entry name" value="GAF domain-like"/>
    <property type="match status" value="1"/>
</dbReference>
<dbReference type="InterPro" id="IPR000160">
    <property type="entry name" value="GGDEF_dom"/>
</dbReference>
<reference evidence="4 5" key="1">
    <citation type="submission" date="2017-03" db="EMBL/GenBank/DDBJ databases">
        <title>Draft Genome sequence of Marispirochaeta sp. strain JC444.</title>
        <authorList>
            <person name="Shivani Y."/>
            <person name="Subhash Y."/>
            <person name="Sasikala C."/>
            <person name="Ramana C."/>
        </authorList>
    </citation>
    <scope>NUCLEOTIDE SEQUENCE [LARGE SCALE GENOMIC DNA]</scope>
    <source>
        <strain evidence="4 5">JC444</strain>
    </source>
</reference>
<dbReference type="FunFam" id="3.30.70.270:FF:000001">
    <property type="entry name" value="Diguanylate cyclase domain protein"/>
    <property type="match status" value="1"/>
</dbReference>
<sequence>MSSEDRSLEQIKAGYEKKISDLKKLIRISRDFNATLEFPILIESILFVFMGHLRLLQVGLFIRDQFDQGDLSLYRNYRGFQIDHRVDYTLKGKSPFMQLVQEQACPCTLEELSTLLPAGEDSLTVLEKLTPGLIVPLTAKNTVMGILVLGQGTSPGLISPEILEQIRIIGPFAAMAIYNALLYEMAITDMMTKLRLRHYFLSSMNEAFEKACRNKSSLSLLFLDIDHFKAFNDSHGHSCGDFVLIKVADLIRGSIRRGDIAARYGGEEFTVLLPDTDSKMALLVAERIRRKISQEDFAYEGETVKTTISIGVAELETERDFTSESLIKRADTALYQAKEQGRNQVVLAQ</sequence>
<dbReference type="RefSeq" id="WP_083052054.1">
    <property type="nucleotide sequence ID" value="NZ_MWQY01000018.1"/>
</dbReference>
<comment type="caution">
    <text evidence="4">The sequence shown here is derived from an EMBL/GenBank/DDBJ whole genome shotgun (WGS) entry which is preliminary data.</text>
</comment>
<dbReference type="GO" id="GO:0043709">
    <property type="term" value="P:cell adhesion involved in single-species biofilm formation"/>
    <property type="evidence" value="ECO:0007669"/>
    <property type="project" value="TreeGrafter"/>
</dbReference>
<accession>A0A1Y1RV01</accession>
<dbReference type="STRING" id="1963862.B4O97_15030"/>
<dbReference type="GO" id="GO:1902201">
    <property type="term" value="P:negative regulation of bacterial-type flagellum-dependent cell motility"/>
    <property type="evidence" value="ECO:0007669"/>
    <property type="project" value="TreeGrafter"/>
</dbReference>
<dbReference type="AlphaFoldDB" id="A0A1Y1RV01"/>
<protein>
    <recommendedName>
        <fullName evidence="1">diguanylate cyclase</fullName>
        <ecNumber evidence="1">2.7.7.65</ecNumber>
    </recommendedName>
</protein>
<evidence type="ECO:0000259" key="3">
    <source>
        <dbReference type="PROSITE" id="PS50887"/>
    </source>
</evidence>
<dbReference type="GO" id="GO:0005886">
    <property type="term" value="C:plasma membrane"/>
    <property type="evidence" value="ECO:0007669"/>
    <property type="project" value="TreeGrafter"/>
</dbReference>
<dbReference type="InterPro" id="IPR029787">
    <property type="entry name" value="Nucleotide_cyclase"/>
</dbReference>
<dbReference type="PROSITE" id="PS50887">
    <property type="entry name" value="GGDEF"/>
    <property type="match status" value="1"/>
</dbReference>
<dbReference type="NCBIfam" id="TIGR00254">
    <property type="entry name" value="GGDEF"/>
    <property type="match status" value="1"/>
</dbReference>